<dbReference type="FunFam" id="3.60.70.12:FF:000003">
    <property type="entry name" value="Putative cysteine transferase"/>
    <property type="match status" value="1"/>
</dbReference>
<sequence length="462" mass="45028">MVDADDAGTGSSNATAAGGAPRPGPRNALTDVRGLRVGHAQRQGAGWLSGTTVVLAPPGGAVAAVDVRGGGPGTRETDALDPQNLVQQVEAIVLTGGSAFGLDAASGVMEWLEERGRGFRVGPQPAQVVPVVPAAALFDLGRGGDWRARPDAALGREAAAAAHGEDGAGCARGNVGAGTGAVAGGLKGGIGTASVVLPSGVTVAALAAVNASGSPVDPTTGRLYGTLFGPHDQVGAEGDGGDHPGRHGVAALPGGVVSRERHAEAQRRLREAWEESERRSAASVRPPLNTTLAVVATDATLSRAQAQKLAGTAHDGLARAVRPVHLLSDGDTVFALATGERPLVGRAATGAATDSASSAGLGSGSPSGSGSGSGSPSGSDSPSGSAVTPTPAPGSAIGQAADPTSDPAFGVHAAAGALNEVLAAGADVLMRAVVDAILAAESVDGQGGVFPSYRDLYTAPAP</sequence>
<organism evidence="11 12">
    <name type="scientific">Streptomyces buecherae</name>
    <dbReference type="NCBI Taxonomy" id="2763006"/>
    <lineage>
        <taxon>Bacteria</taxon>
        <taxon>Bacillati</taxon>
        <taxon>Actinomycetota</taxon>
        <taxon>Actinomycetes</taxon>
        <taxon>Kitasatosporales</taxon>
        <taxon>Streptomycetaceae</taxon>
        <taxon>Streptomyces</taxon>
    </lineage>
</organism>
<comment type="subcellular location">
    <subcellularLocation>
        <location evidence="1">Cell membrane</location>
        <topology evidence="1">Multi-pass membrane protein</topology>
    </subcellularLocation>
</comment>
<name>A0A7H8NC04_9ACTN</name>
<evidence type="ECO:0000256" key="6">
    <source>
        <dbReference type="ARBA" id="ARBA00022801"/>
    </source>
</evidence>
<keyword evidence="3" id="KW-0645">Protease</keyword>
<feature type="compositionally biased region" description="Low complexity" evidence="10">
    <location>
        <begin position="7"/>
        <end position="20"/>
    </location>
</feature>
<dbReference type="Gene3D" id="3.60.70.12">
    <property type="entry name" value="L-amino peptidase D-ALA esterase/amidase"/>
    <property type="match status" value="2"/>
</dbReference>
<dbReference type="CDD" id="cd02252">
    <property type="entry name" value="nylC_like"/>
    <property type="match status" value="1"/>
</dbReference>
<evidence type="ECO:0000256" key="3">
    <source>
        <dbReference type="ARBA" id="ARBA00022438"/>
    </source>
</evidence>
<keyword evidence="7" id="KW-1133">Transmembrane helix</keyword>
<keyword evidence="4" id="KW-1003">Cell membrane</keyword>
<feature type="compositionally biased region" description="Low complexity" evidence="10">
    <location>
        <begin position="376"/>
        <end position="386"/>
    </location>
</feature>
<reference evidence="11 12" key="1">
    <citation type="submission" date="2020-06" db="EMBL/GenBank/DDBJ databases">
        <title>Genome mining for natural products.</title>
        <authorList>
            <person name="Zhang B."/>
            <person name="Shi J."/>
            <person name="Ge H."/>
        </authorList>
    </citation>
    <scope>NUCLEOTIDE SEQUENCE [LARGE SCALE GENOMIC DNA]</scope>
    <source>
        <strain evidence="11 12">NA00687</strain>
    </source>
</reference>
<feature type="region of interest" description="Disordered" evidence="10">
    <location>
        <begin position="348"/>
        <end position="404"/>
    </location>
</feature>
<dbReference type="RefSeq" id="WP_176163639.1">
    <property type="nucleotide sequence ID" value="NZ_CP054929.1"/>
</dbReference>
<keyword evidence="3" id="KW-0031">Aminopeptidase</keyword>
<dbReference type="PANTHER" id="PTHR36512">
    <property type="entry name" value="D-AMINOPEPTIDASE"/>
    <property type="match status" value="1"/>
</dbReference>
<feature type="region of interest" description="Disordered" evidence="10">
    <location>
        <begin position="1"/>
        <end position="30"/>
    </location>
</feature>
<dbReference type="InterPro" id="IPR016117">
    <property type="entry name" value="ArgJ-like_dom_sf"/>
</dbReference>
<dbReference type="PANTHER" id="PTHR36512:SF3">
    <property type="entry name" value="BLR5678 PROTEIN"/>
    <property type="match status" value="1"/>
</dbReference>
<evidence type="ECO:0000313" key="12">
    <source>
        <dbReference type="Proteomes" id="UP000509303"/>
    </source>
</evidence>
<dbReference type="EMBL" id="CP054929">
    <property type="protein sequence ID" value="QKW51932.1"/>
    <property type="molecule type" value="Genomic_DNA"/>
</dbReference>
<evidence type="ECO:0000256" key="7">
    <source>
        <dbReference type="ARBA" id="ARBA00022989"/>
    </source>
</evidence>
<keyword evidence="8" id="KW-0472">Membrane</keyword>
<evidence type="ECO:0000256" key="10">
    <source>
        <dbReference type="SAM" id="MobiDB-lite"/>
    </source>
</evidence>
<dbReference type="GO" id="GO:0004177">
    <property type="term" value="F:aminopeptidase activity"/>
    <property type="evidence" value="ECO:0007669"/>
    <property type="project" value="UniProtKB-KW"/>
</dbReference>
<keyword evidence="6" id="KW-0378">Hydrolase</keyword>
<evidence type="ECO:0000313" key="11">
    <source>
        <dbReference type="EMBL" id="QKW51932.1"/>
    </source>
</evidence>
<dbReference type="GO" id="GO:0005886">
    <property type="term" value="C:plasma membrane"/>
    <property type="evidence" value="ECO:0007669"/>
    <property type="project" value="UniProtKB-SubCell"/>
</dbReference>
<feature type="compositionally biased region" description="Low complexity" evidence="10">
    <location>
        <begin position="348"/>
        <end position="360"/>
    </location>
</feature>
<evidence type="ECO:0000256" key="4">
    <source>
        <dbReference type="ARBA" id="ARBA00022475"/>
    </source>
</evidence>
<dbReference type="SUPFAM" id="SSF56266">
    <property type="entry name" value="DmpA/ArgJ-like"/>
    <property type="match status" value="1"/>
</dbReference>
<evidence type="ECO:0000256" key="8">
    <source>
        <dbReference type="ARBA" id="ARBA00023136"/>
    </source>
</evidence>
<keyword evidence="12" id="KW-1185">Reference proteome</keyword>
<comment type="function">
    <text evidence="9">Aminopeptidase.</text>
</comment>
<accession>A0A7H8NC04</accession>
<evidence type="ECO:0000256" key="9">
    <source>
        <dbReference type="ARBA" id="ARBA00059481"/>
    </source>
</evidence>
<proteinExistence type="inferred from homology"/>
<protein>
    <submittedName>
        <fullName evidence="11">P1 family peptidase</fullName>
    </submittedName>
</protein>
<evidence type="ECO:0000256" key="5">
    <source>
        <dbReference type="ARBA" id="ARBA00022692"/>
    </source>
</evidence>
<dbReference type="Pfam" id="PF03576">
    <property type="entry name" value="Peptidase_S58"/>
    <property type="match status" value="1"/>
</dbReference>
<evidence type="ECO:0000256" key="2">
    <source>
        <dbReference type="ARBA" id="ARBA00007068"/>
    </source>
</evidence>
<gene>
    <name evidence="11" type="ORF">HUT08_23050</name>
</gene>
<dbReference type="Proteomes" id="UP000509303">
    <property type="component" value="Chromosome"/>
</dbReference>
<comment type="similarity">
    <text evidence="2">Belongs to the peptidase S58 family.</text>
</comment>
<keyword evidence="5" id="KW-0812">Transmembrane</keyword>
<feature type="compositionally biased region" description="Gly residues" evidence="10">
    <location>
        <begin position="361"/>
        <end position="375"/>
    </location>
</feature>
<dbReference type="AlphaFoldDB" id="A0A7H8NC04"/>
<dbReference type="InterPro" id="IPR005321">
    <property type="entry name" value="Peptidase_S58_DmpA"/>
</dbReference>
<evidence type="ECO:0000256" key="1">
    <source>
        <dbReference type="ARBA" id="ARBA00004651"/>
    </source>
</evidence>